<organism evidence="1">
    <name type="scientific">Fervidicoccus fontis</name>
    <dbReference type="NCBI Taxonomy" id="683846"/>
    <lineage>
        <taxon>Archaea</taxon>
        <taxon>Thermoproteota</taxon>
        <taxon>Thermoprotei</taxon>
        <taxon>Fervidicoccales</taxon>
        <taxon>Fervidicoccaceae</taxon>
        <taxon>Fervidicoccus</taxon>
    </lineage>
</organism>
<comment type="caution">
    <text evidence="1">The sequence shown here is derived from an EMBL/GenBank/DDBJ whole genome shotgun (WGS) entry which is preliminary data.</text>
</comment>
<dbReference type="EMBL" id="DSFE01000044">
    <property type="protein sequence ID" value="HEU97597.1"/>
    <property type="molecule type" value="Genomic_DNA"/>
</dbReference>
<gene>
    <name evidence="1" type="ORF">ENO36_01920</name>
</gene>
<evidence type="ECO:0000313" key="1">
    <source>
        <dbReference type="EMBL" id="HEU97597.1"/>
    </source>
</evidence>
<accession>A0A7C2YH82</accession>
<proteinExistence type="predicted"/>
<dbReference type="PANTHER" id="PTHR18964:SF149">
    <property type="entry name" value="BIFUNCTIONAL UDP-N-ACETYLGLUCOSAMINE 2-EPIMERASE_N-ACETYLMANNOSAMINE KINASE"/>
    <property type="match status" value="1"/>
</dbReference>
<protein>
    <submittedName>
        <fullName evidence="1">ROK family protein</fullName>
    </submittedName>
</protein>
<dbReference type="Gene3D" id="3.30.420.40">
    <property type="match status" value="2"/>
</dbReference>
<dbReference type="Proteomes" id="UP000885664">
    <property type="component" value="Unassembled WGS sequence"/>
</dbReference>
<dbReference type="GO" id="GO:0008761">
    <property type="term" value="F:UDP-N-acetylglucosamine 2-epimerase activity"/>
    <property type="evidence" value="ECO:0007669"/>
    <property type="project" value="TreeGrafter"/>
</dbReference>
<dbReference type="AlphaFoldDB" id="A0A7C2YH82"/>
<dbReference type="Pfam" id="PF00480">
    <property type="entry name" value="ROK"/>
    <property type="match status" value="1"/>
</dbReference>
<dbReference type="InterPro" id="IPR000600">
    <property type="entry name" value="ROK"/>
</dbReference>
<dbReference type="SUPFAM" id="SSF53067">
    <property type="entry name" value="Actin-like ATPase domain"/>
    <property type="match status" value="1"/>
</dbReference>
<dbReference type="PANTHER" id="PTHR18964">
    <property type="entry name" value="ROK (REPRESSOR, ORF, KINASE) FAMILY"/>
    <property type="match status" value="1"/>
</dbReference>
<name>A0A7C2YH82_9CREN</name>
<reference evidence="1" key="1">
    <citation type="journal article" date="2020" name="mSystems">
        <title>Genome- and Community-Level Interaction Insights into Carbon Utilization and Element Cycling Functions of Hydrothermarchaeota in Hydrothermal Sediment.</title>
        <authorList>
            <person name="Zhou Z."/>
            <person name="Liu Y."/>
            <person name="Xu W."/>
            <person name="Pan J."/>
            <person name="Luo Z.H."/>
            <person name="Li M."/>
        </authorList>
    </citation>
    <scope>NUCLEOTIDE SEQUENCE [LARGE SCALE GENOMIC DNA]</scope>
    <source>
        <strain evidence="1">SpSt-1259</strain>
    </source>
</reference>
<sequence length="334" mass="36452">MNNTSRAPGRRCPVVRKAIISVDIGATRTRIGIYDYNRMELLKRAEFATNDPEESRGIVERIIARTREILEVLEEIKPIAIGVGTIGPLDLEKGMVVSSPNVTEKTFEIKGPLELFFGIPTFVLNDCVAAAYGELMGGYGKGKKNIVYVTLSTGIGAGVVVDGELLLGKDGNAHEIGHLVLSYGSDIQCGCGGFGHWEGLSSGKNLWKLVEKLKRDYSGKTQLSSSESVSPENLFALWRKGDQLASIIIDELSMINAAGIASVINAYDPELLVLGGSIALKNQDFVRQFLEMVPRYTINRLPDFKLAYYGEDSVLAGAAWIARKPPKKLLETMI</sequence>
<dbReference type="InterPro" id="IPR043129">
    <property type="entry name" value="ATPase_NBD"/>
</dbReference>
<dbReference type="GO" id="GO:0009384">
    <property type="term" value="F:N-acylmannosamine kinase activity"/>
    <property type="evidence" value="ECO:0007669"/>
    <property type="project" value="TreeGrafter"/>
</dbReference>